<sequence length="133" mass="15260">MRARCTTMQEMKAYTCEESGCNFRPSYQVMDTDSGGCATTKYLCNDHYADFQHQQVQAHTKEYCELCGNPDTEFFDSPKFDDANPGKIYRVCSGCKAEQEELAREEFEEEETPAVPEPDPDGRDLDDSKYDEF</sequence>
<keyword evidence="3" id="KW-1185">Reference proteome</keyword>
<dbReference type="Proteomes" id="UP000224829">
    <property type="component" value="Segment"/>
</dbReference>
<protein>
    <submittedName>
        <fullName evidence="2">Uncharacterized protein</fullName>
    </submittedName>
</protein>
<evidence type="ECO:0000256" key="1">
    <source>
        <dbReference type="SAM" id="MobiDB-lite"/>
    </source>
</evidence>
<accession>A0A1Y0T0L6</accession>
<organism evidence="2 3">
    <name type="scientific">Pseudomonas phage Noxifer</name>
    <dbReference type="NCBI Taxonomy" id="2006684"/>
    <lineage>
        <taxon>Viruses</taxon>
        <taxon>Duplodnaviria</taxon>
        <taxon>Heunggongvirae</taxon>
        <taxon>Uroviricota</taxon>
        <taxon>Caudoviricetes</taxon>
        <taxon>Chimalliviridae</taxon>
        <taxon>Noxifervirus</taxon>
        <taxon>Noxifervirus noxifer</taxon>
    </lineage>
</organism>
<evidence type="ECO:0000313" key="3">
    <source>
        <dbReference type="Proteomes" id="UP000224829"/>
    </source>
</evidence>
<evidence type="ECO:0000313" key="2">
    <source>
        <dbReference type="EMBL" id="ARV77486.1"/>
    </source>
</evidence>
<reference evidence="2 3" key="1">
    <citation type="submission" date="2017-05" db="EMBL/GenBank/DDBJ databases">
        <authorList>
            <person name="Song R."/>
            <person name="Chenine A.L."/>
            <person name="Ruprecht R.M."/>
        </authorList>
    </citation>
    <scope>NUCLEOTIDE SEQUENCE [LARGE SCALE GENOMIC DNA]</scope>
</reference>
<gene>
    <name evidence="2" type="ORF">NOXIFER_321</name>
</gene>
<feature type="compositionally biased region" description="Basic and acidic residues" evidence="1">
    <location>
        <begin position="120"/>
        <end position="133"/>
    </location>
</feature>
<feature type="region of interest" description="Disordered" evidence="1">
    <location>
        <begin position="102"/>
        <end position="133"/>
    </location>
</feature>
<dbReference type="EMBL" id="MF063068">
    <property type="protein sequence ID" value="ARV77486.1"/>
    <property type="molecule type" value="Genomic_DNA"/>
</dbReference>
<proteinExistence type="predicted"/>
<name>A0A1Y0T0L6_9CAUD</name>